<reference evidence="6" key="1">
    <citation type="submission" date="2023-05" db="EMBL/GenBank/DDBJ databases">
        <authorList>
            <person name="Stuckert A."/>
        </authorList>
    </citation>
    <scope>NUCLEOTIDE SEQUENCE</scope>
</reference>
<dbReference type="EMBL" id="CATNWA010015369">
    <property type="protein sequence ID" value="CAI9582521.1"/>
    <property type="molecule type" value="Genomic_DNA"/>
</dbReference>
<keyword evidence="4" id="KW-0328">Glycosyltransferase</keyword>
<comment type="cofactor">
    <cofactor evidence="1">
        <name>Mn(2+)</name>
        <dbReference type="ChEBI" id="CHEBI:29035"/>
    </cofactor>
</comment>
<evidence type="ECO:0000256" key="2">
    <source>
        <dbReference type="ARBA" id="ARBA00004606"/>
    </source>
</evidence>
<keyword evidence="7" id="KW-1185">Reference proteome</keyword>
<dbReference type="Proteomes" id="UP001162483">
    <property type="component" value="Unassembled WGS sequence"/>
</dbReference>
<dbReference type="Gene3D" id="3.90.550.10">
    <property type="entry name" value="Spore Coat Polysaccharide Biosynthesis Protein SpsA, Chain A"/>
    <property type="match status" value="1"/>
</dbReference>
<evidence type="ECO:0000256" key="5">
    <source>
        <dbReference type="ARBA" id="ARBA00022679"/>
    </source>
</evidence>
<organism evidence="6 7">
    <name type="scientific">Staurois parvus</name>
    <dbReference type="NCBI Taxonomy" id="386267"/>
    <lineage>
        <taxon>Eukaryota</taxon>
        <taxon>Metazoa</taxon>
        <taxon>Chordata</taxon>
        <taxon>Craniata</taxon>
        <taxon>Vertebrata</taxon>
        <taxon>Euteleostomi</taxon>
        <taxon>Amphibia</taxon>
        <taxon>Batrachia</taxon>
        <taxon>Anura</taxon>
        <taxon>Neobatrachia</taxon>
        <taxon>Ranoidea</taxon>
        <taxon>Ranidae</taxon>
        <taxon>Staurois</taxon>
    </lineage>
</organism>
<dbReference type="PANTHER" id="PTHR10462">
    <property type="entry name" value="GLYCOSYLTRANSFERASE-RELATED"/>
    <property type="match status" value="1"/>
</dbReference>
<evidence type="ECO:0000256" key="4">
    <source>
        <dbReference type="ARBA" id="ARBA00022676"/>
    </source>
</evidence>
<dbReference type="Pfam" id="PF03414">
    <property type="entry name" value="Glyco_transf_6"/>
    <property type="match status" value="1"/>
</dbReference>
<comment type="subcellular location">
    <subcellularLocation>
        <location evidence="2">Membrane</location>
        <topology evidence="2">Single-pass type II membrane protein</topology>
    </subcellularLocation>
</comment>
<dbReference type="InterPro" id="IPR029044">
    <property type="entry name" value="Nucleotide-diphossugar_trans"/>
</dbReference>
<dbReference type="InterPro" id="IPR005076">
    <property type="entry name" value="Glyco_trans_6"/>
</dbReference>
<accession>A0ABN9ECB3</accession>
<evidence type="ECO:0000256" key="3">
    <source>
        <dbReference type="ARBA" id="ARBA00010413"/>
    </source>
</evidence>
<comment type="similarity">
    <text evidence="3">Belongs to the glycosyltransferase 6 family.</text>
</comment>
<protein>
    <submittedName>
        <fullName evidence="6">Uncharacterized protein</fullName>
    </submittedName>
</protein>
<comment type="caution">
    <text evidence="6">The sequence shown here is derived from an EMBL/GenBank/DDBJ whole genome shotgun (WGS) entry which is preliminary data.</text>
</comment>
<sequence>MKSAAQMKSMVNRRKIFLCILLCLSVTYFFYVKSLICFPKVRIMTSWGAPIIWEGDYDFEEENRLHQKKRTVVGLSVFAVKQYLESYLTDFLVSANLYFMPDLSCVFYILTDCPDHVPDIKLRPGVSKVIFQIPKRSRWQDISMLRMKDLLDLVLPQAIDEVDYLFCMDVDQIFTSNYGPEVLGELVAQIHSGYYLANREDFTYETDPRSAAYIPPGQGQFYYHASVFGGTPLSLFNLTSSCLNGILRDKKQKVEAIWHDESHLNRYFALERLPEKILSPEYCWDNRLWLKYHKLVWAKKKYSQLRV</sequence>
<evidence type="ECO:0000313" key="7">
    <source>
        <dbReference type="Proteomes" id="UP001162483"/>
    </source>
</evidence>
<evidence type="ECO:0000313" key="6">
    <source>
        <dbReference type="EMBL" id="CAI9582521.1"/>
    </source>
</evidence>
<dbReference type="PANTHER" id="PTHR10462:SF33">
    <property type="entry name" value="ALPHA-1,3-GALACTOSYLTRANSFERASE 2"/>
    <property type="match status" value="1"/>
</dbReference>
<keyword evidence="5" id="KW-0808">Transferase</keyword>
<gene>
    <name evidence="6" type="ORF">SPARVUS_LOCUS9667341</name>
</gene>
<name>A0ABN9ECB3_9NEOB</name>
<proteinExistence type="inferred from homology"/>
<dbReference type="SUPFAM" id="SSF53448">
    <property type="entry name" value="Nucleotide-diphospho-sugar transferases"/>
    <property type="match status" value="1"/>
</dbReference>
<evidence type="ECO:0000256" key="1">
    <source>
        <dbReference type="ARBA" id="ARBA00001936"/>
    </source>
</evidence>